<evidence type="ECO:0000256" key="2">
    <source>
        <dbReference type="ARBA" id="ARBA00006577"/>
    </source>
</evidence>
<sequence length="324" mass="32279">MRLRPIVSAFAALALAAGLAACSGDAPDPTASTDATTVVDVCATPSGSDSDAVKVTGDLGTAPTVEFTAGIDPSETQRTVVIEGDGAELTAGGSAKVAYAIYNGTSGDIIEAYGYDEGQDQAVFAADVSQLLPGLAKAIGCLNEGTRVVAVIPAAEAFGEEGNADINVAGTDSIVAVIDIQSVVPTKADGVDQPATAGLPTVELADDGTPTVTIPEGDAPTELELGVLKKGSGEVVPEGATVTVQYQGVLWSTGEVFDQSWGRGPTSFSLDGVVPGFAQAIQGQTVGSQVIAVIPPALGYGDTAQSAIPAGSTLVFVVDILAIG</sequence>
<keyword evidence="7" id="KW-0732">Signal</keyword>
<dbReference type="OrthoDB" id="25996at2"/>
<feature type="signal peptide" evidence="7">
    <location>
        <begin position="1"/>
        <end position="20"/>
    </location>
</feature>
<comment type="catalytic activity">
    <reaction evidence="1 6">
        <text>[protein]-peptidylproline (omega=180) = [protein]-peptidylproline (omega=0)</text>
        <dbReference type="Rhea" id="RHEA:16237"/>
        <dbReference type="Rhea" id="RHEA-COMP:10747"/>
        <dbReference type="Rhea" id="RHEA-COMP:10748"/>
        <dbReference type="ChEBI" id="CHEBI:83833"/>
        <dbReference type="ChEBI" id="CHEBI:83834"/>
        <dbReference type="EC" id="5.2.1.8"/>
    </reaction>
</comment>
<dbReference type="PROSITE" id="PS50059">
    <property type="entry name" value="FKBP_PPIASE"/>
    <property type="match status" value="2"/>
</dbReference>
<evidence type="ECO:0000259" key="8">
    <source>
        <dbReference type="PROSITE" id="PS50059"/>
    </source>
</evidence>
<feature type="domain" description="PPIase FKBP-type" evidence="8">
    <location>
        <begin position="95"/>
        <end position="184"/>
    </location>
</feature>
<evidence type="ECO:0000313" key="10">
    <source>
        <dbReference type="Proteomes" id="UP000244893"/>
    </source>
</evidence>
<keyword evidence="4 6" id="KW-0697">Rotamase</keyword>
<dbReference type="Gene3D" id="3.10.50.40">
    <property type="match status" value="2"/>
</dbReference>
<name>A0A2V1HQ32_9MICO</name>
<evidence type="ECO:0000256" key="1">
    <source>
        <dbReference type="ARBA" id="ARBA00000971"/>
    </source>
</evidence>
<reference evidence="9 10" key="1">
    <citation type="submission" date="2018-05" db="EMBL/GenBank/DDBJ databases">
        <title>Amnibacterium sp. M8JJ-5, whole genome shotgun sequence.</title>
        <authorList>
            <person name="Tuo L."/>
        </authorList>
    </citation>
    <scope>NUCLEOTIDE SEQUENCE [LARGE SCALE GENOMIC DNA]</scope>
    <source>
        <strain evidence="9 10">M8JJ-5</strain>
    </source>
</reference>
<dbReference type="InterPro" id="IPR001179">
    <property type="entry name" value="PPIase_FKBP_dom"/>
</dbReference>
<keyword evidence="10" id="KW-1185">Reference proteome</keyword>
<evidence type="ECO:0000256" key="4">
    <source>
        <dbReference type="ARBA" id="ARBA00023110"/>
    </source>
</evidence>
<dbReference type="SUPFAM" id="SSF54534">
    <property type="entry name" value="FKBP-like"/>
    <property type="match status" value="2"/>
</dbReference>
<comment type="caution">
    <text evidence="9">The sequence shown here is derived from an EMBL/GenBank/DDBJ whole genome shotgun (WGS) entry which is preliminary data.</text>
</comment>
<accession>A0A2V1HQ32</accession>
<keyword evidence="5 6" id="KW-0413">Isomerase</keyword>
<protein>
    <recommendedName>
        <fullName evidence="3 6">peptidylprolyl isomerase</fullName>
        <ecNumber evidence="3 6">5.2.1.8</ecNumber>
    </recommendedName>
</protein>
<dbReference type="RefSeq" id="WP_116757227.1">
    <property type="nucleotide sequence ID" value="NZ_JBHUEX010000001.1"/>
</dbReference>
<dbReference type="PROSITE" id="PS51257">
    <property type="entry name" value="PROKAR_LIPOPROTEIN"/>
    <property type="match status" value="1"/>
</dbReference>
<evidence type="ECO:0000256" key="5">
    <source>
        <dbReference type="ARBA" id="ARBA00023235"/>
    </source>
</evidence>
<dbReference type="PANTHER" id="PTHR43811">
    <property type="entry name" value="FKBP-TYPE PEPTIDYL-PROLYL CIS-TRANS ISOMERASE FKPA"/>
    <property type="match status" value="1"/>
</dbReference>
<comment type="similarity">
    <text evidence="2">Belongs to the FKBP-type PPIase family.</text>
</comment>
<feature type="chain" id="PRO_5039433967" description="peptidylprolyl isomerase" evidence="7">
    <location>
        <begin position="21"/>
        <end position="324"/>
    </location>
</feature>
<evidence type="ECO:0000256" key="6">
    <source>
        <dbReference type="PROSITE-ProRule" id="PRU00277"/>
    </source>
</evidence>
<proteinExistence type="inferred from homology"/>
<gene>
    <name evidence="9" type="ORF">DDQ50_13615</name>
</gene>
<dbReference type="EMBL" id="QEOP01000002">
    <property type="protein sequence ID" value="PVZ94716.1"/>
    <property type="molecule type" value="Genomic_DNA"/>
</dbReference>
<dbReference type="EC" id="5.2.1.8" evidence="3 6"/>
<organism evidence="9 10">
    <name type="scientific">Amnibacterium flavum</name>
    <dbReference type="NCBI Taxonomy" id="2173173"/>
    <lineage>
        <taxon>Bacteria</taxon>
        <taxon>Bacillati</taxon>
        <taxon>Actinomycetota</taxon>
        <taxon>Actinomycetes</taxon>
        <taxon>Micrococcales</taxon>
        <taxon>Microbacteriaceae</taxon>
        <taxon>Amnibacterium</taxon>
    </lineage>
</organism>
<dbReference type="GO" id="GO:0003755">
    <property type="term" value="F:peptidyl-prolyl cis-trans isomerase activity"/>
    <property type="evidence" value="ECO:0007669"/>
    <property type="project" value="UniProtKB-KW"/>
</dbReference>
<dbReference type="Proteomes" id="UP000244893">
    <property type="component" value="Unassembled WGS sequence"/>
</dbReference>
<dbReference type="InterPro" id="IPR046357">
    <property type="entry name" value="PPIase_dom_sf"/>
</dbReference>
<dbReference type="PANTHER" id="PTHR43811:SF19">
    <property type="entry name" value="39 KDA FK506-BINDING NUCLEAR PROTEIN"/>
    <property type="match status" value="1"/>
</dbReference>
<evidence type="ECO:0000256" key="7">
    <source>
        <dbReference type="SAM" id="SignalP"/>
    </source>
</evidence>
<evidence type="ECO:0000313" key="9">
    <source>
        <dbReference type="EMBL" id="PVZ94716.1"/>
    </source>
</evidence>
<dbReference type="Pfam" id="PF00254">
    <property type="entry name" value="FKBP_C"/>
    <property type="match status" value="1"/>
</dbReference>
<evidence type="ECO:0000256" key="3">
    <source>
        <dbReference type="ARBA" id="ARBA00013194"/>
    </source>
</evidence>
<feature type="domain" description="PPIase FKBP-type" evidence="8">
    <location>
        <begin position="239"/>
        <end position="324"/>
    </location>
</feature>
<dbReference type="AlphaFoldDB" id="A0A2V1HQ32"/>